<dbReference type="GO" id="GO:0008236">
    <property type="term" value="F:serine-type peptidase activity"/>
    <property type="evidence" value="ECO:0007669"/>
    <property type="project" value="InterPro"/>
</dbReference>
<comment type="caution">
    <text evidence="2">The sequence shown here is derived from an EMBL/GenBank/DDBJ whole genome shotgun (WGS) entry which is preliminary data.</text>
</comment>
<dbReference type="eggNOG" id="COG0793">
    <property type="taxonomic scope" value="Bacteria"/>
</dbReference>
<dbReference type="Gene3D" id="3.30.750.44">
    <property type="match status" value="1"/>
</dbReference>
<dbReference type="PANTHER" id="PTHR32060:SF30">
    <property type="entry name" value="CARBOXY-TERMINAL PROCESSING PROTEASE CTPA"/>
    <property type="match status" value="1"/>
</dbReference>
<dbReference type="SUPFAM" id="SSF52096">
    <property type="entry name" value="ClpP/crotonase"/>
    <property type="match status" value="1"/>
</dbReference>
<dbReference type="PANTHER" id="PTHR32060">
    <property type="entry name" value="TAIL-SPECIFIC PROTEASE"/>
    <property type="match status" value="1"/>
</dbReference>
<protein>
    <recommendedName>
        <fullName evidence="1">Tail specific protease domain-containing protein</fullName>
    </recommendedName>
</protein>
<dbReference type="PROSITE" id="PS51257">
    <property type="entry name" value="PROKAR_LIPOPROTEIN"/>
    <property type="match status" value="1"/>
</dbReference>
<dbReference type="EMBL" id="ADLO01000054">
    <property type="protein sequence ID" value="KGF55857.1"/>
    <property type="molecule type" value="Genomic_DNA"/>
</dbReference>
<dbReference type="GO" id="GO:0030288">
    <property type="term" value="C:outer membrane-bounded periplasmic space"/>
    <property type="evidence" value="ECO:0007669"/>
    <property type="project" value="TreeGrafter"/>
</dbReference>
<dbReference type="Proteomes" id="UP000029585">
    <property type="component" value="Unassembled WGS sequence"/>
</dbReference>
<dbReference type="InterPro" id="IPR005151">
    <property type="entry name" value="Tail-specific_protease"/>
</dbReference>
<dbReference type="PATRIC" id="fig|742738.3.peg.1739"/>
<sequence>MSHRNTRILSGCAALLFCAGLSGCRSVPASRPSASPDPAAHLLGLTAEQRMEDYEYLWSTLRDSYPCWGILEREGVEVERIYTIYREMVAESDSDADFYSAIYSALYLLGTNGHLSIIEPDAYFSDYLPAAGQYRREGKTHWAEALDSTDTQTRYRKLLALEQAANGTGAESSIPGSDGDTPNLTTLLLPGGTAGYLKIDRFPADYTSDAAALEAFYLQCAGCTDLILDLTDNSGGSELYWEQLLVAPHIDHPLSSRHLALVRRSANNNPYLDEAFSPSAFRPLSTLPELPGLDAADRALATDVLTVSHTVEPAAKPSPFRGRIWVLVDESVYSASESFVLFCQQTGFATLVGRTTGGDGIGAMDPVYLQLPNSGILIQYTVPFGLNPDGSSNEEMGTTPNLVSPAEEPPLITALRAIGEA</sequence>
<dbReference type="Pfam" id="PF03572">
    <property type="entry name" value="Peptidase_S41"/>
    <property type="match status" value="1"/>
</dbReference>
<feature type="domain" description="Tail specific protease" evidence="1">
    <location>
        <begin position="194"/>
        <end position="402"/>
    </location>
</feature>
<dbReference type="HOGENOM" id="CLU_040161_0_0_9"/>
<dbReference type="InterPro" id="IPR029045">
    <property type="entry name" value="ClpP/crotonase-like_dom_sf"/>
</dbReference>
<dbReference type="RefSeq" id="WP_080744443.1">
    <property type="nucleotide sequence ID" value="NZ_KN174162.1"/>
</dbReference>
<reference evidence="2 3" key="1">
    <citation type="submission" date="2011-08" db="EMBL/GenBank/DDBJ databases">
        <title>The Genome Sequence of Clostridium orbiscindens 1_3_50AFAA.</title>
        <authorList>
            <consortium name="The Broad Institute Genome Sequencing Platform"/>
            <person name="Earl A."/>
            <person name="Ward D."/>
            <person name="Feldgarden M."/>
            <person name="Gevers D."/>
            <person name="Daigneault M."/>
            <person name="Strauss J."/>
            <person name="Allen-Vercoe E."/>
            <person name="Young S.K."/>
            <person name="Zeng Q."/>
            <person name="Gargeya S."/>
            <person name="Fitzgerald M."/>
            <person name="Haas B."/>
            <person name="Abouelleil A."/>
            <person name="Alvarado L."/>
            <person name="Arachchi H.M."/>
            <person name="Berlin A."/>
            <person name="Brown A."/>
            <person name="Chapman S.B."/>
            <person name="Chen Z."/>
            <person name="Dunbar C."/>
            <person name="Freedman E."/>
            <person name="Gearin G."/>
            <person name="Gellesch M."/>
            <person name="Goldberg J."/>
            <person name="Griggs A."/>
            <person name="Gujja S."/>
            <person name="Heiman D."/>
            <person name="Howarth C."/>
            <person name="Larson L."/>
            <person name="Lui A."/>
            <person name="MacDonald P.J.P."/>
            <person name="Montmayeur A."/>
            <person name="Murphy C."/>
            <person name="Neiman D."/>
            <person name="Pearson M."/>
            <person name="Priest M."/>
            <person name="Roberts A."/>
            <person name="Saif S."/>
            <person name="Shea T."/>
            <person name="Shenoy N."/>
            <person name="Sisk P."/>
            <person name="Stolte C."/>
            <person name="Sykes S."/>
            <person name="Wortman J."/>
            <person name="Nusbaum C."/>
            <person name="Birren B."/>
        </authorList>
    </citation>
    <scope>NUCLEOTIDE SEQUENCE [LARGE SCALE GENOMIC DNA]</scope>
    <source>
        <strain evidence="2 3">1_3_50AFAA</strain>
    </source>
</reference>
<dbReference type="GO" id="GO:0007165">
    <property type="term" value="P:signal transduction"/>
    <property type="evidence" value="ECO:0007669"/>
    <property type="project" value="TreeGrafter"/>
</dbReference>
<name>A0A096CM76_FLAPL</name>
<keyword evidence="3" id="KW-1185">Reference proteome</keyword>
<evidence type="ECO:0000313" key="2">
    <source>
        <dbReference type="EMBL" id="KGF55857.1"/>
    </source>
</evidence>
<dbReference type="GO" id="GO:0006508">
    <property type="term" value="P:proteolysis"/>
    <property type="evidence" value="ECO:0007669"/>
    <property type="project" value="InterPro"/>
</dbReference>
<gene>
    <name evidence="2" type="ORF">HMPREF9460_01691</name>
</gene>
<evidence type="ECO:0000313" key="3">
    <source>
        <dbReference type="Proteomes" id="UP000029585"/>
    </source>
</evidence>
<accession>A0A096CM76</accession>
<dbReference type="AlphaFoldDB" id="A0A096CM76"/>
<evidence type="ECO:0000259" key="1">
    <source>
        <dbReference type="Pfam" id="PF03572"/>
    </source>
</evidence>
<proteinExistence type="predicted"/>
<dbReference type="GO" id="GO:0004175">
    <property type="term" value="F:endopeptidase activity"/>
    <property type="evidence" value="ECO:0007669"/>
    <property type="project" value="TreeGrafter"/>
</dbReference>
<dbReference type="Gene3D" id="3.90.226.10">
    <property type="entry name" value="2-enoyl-CoA Hydratase, Chain A, domain 1"/>
    <property type="match status" value="1"/>
</dbReference>
<organism evidence="2 3">
    <name type="scientific">Flavonifractor plautii 1_3_50AFAA</name>
    <dbReference type="NCBI Taxonomy" id="742738"/>
    <lineage>
        <taxon>Bacteria</taxon>
        <taxon>Bacillati</taxon>
        <taxon>Bacillota</taxon>
        <taxon>Clostridia</taxon>
        <taxon>Eubacteriales</taxon>
        <taxon>Oscillospiraceae</taxon>
        <taxon>Flavonifractor</taxon>
    </lineage>
</organism>